<evidence type="ECO:0000313" key="1">
    <source>
        <dbReference type="EMBL" id="SIT53147.1"/>
    </source>
</evidence>
<dbReference type="Proteomes" id="UP000188388">
    <property type="component" value="Unassembled WGS sequence"/>
</dbReference>
<protein>
    <submittedName>
        <fullName evidence="1">Uncharacterized protein</fullName>
    </submittedName>
</protein>
<keyword evidence="2" id="KW-1185">Reference proteome</keyword>
<sequence length="64" mass="7228">MIIQVTADFNHGFCIDVGRQFSHGTPSRSDGAEALSSSKRPQCRYSVRATWGLYALLRNSRVRR</sequence>
<dbReference type="AlphaFoldDB" id="A0A1R3UZX9"/>
<organism evidence="1 2">
    <name type="scientific">Mesorhizobium prunaredense</name>
    <dbReference type="NCBI Taxonomy" id="1631249"/>
    <lineage>
        <taxon>Bacteria</taxon>
        <taxon>Pseudomonadati</taxon>
        <taxon>Pseudomonadota</taxon>
        <taxon>Alphaproteobacteria</taxon>
        <taxon>Hyphomicrobiales</taxon>
        <taxon>Phyllobacteriaceae</taxon>
        <taxon>Mesorhizobium</taxon>
    </lineage>
</organism>
<reference evidence="2" key="1">
    <citation type="submission" date="2017-01" db="EMBL/GenBank/DDBJ databases">
        <authorList>
            <person name="Brunel B."/>
        </authorList>
    </citation>
    <scope>NUCLEOTIDE SEQUENCE [LARGE SCALE GENOMIC DNA]</scope>
</reference>
<evidence type="ECO:0000313" key="2">
    <source>
        <dbReference type="Proteomes" id="UP000188388"/>
    </source>
</evidence>
<dbReference type="EMBL" id="FTPD01000002">
    <property type="protein sequence ID" value="SIT53147.1"/>
    <property type="molecule type" value="Genomic_DNA"/>
</dbReference>
<proteinExistence type="predicted"/>
<gene>
    <name evidence="1" type="ORF">BQ8794_100038</name>
</gene>
<name>A0A1R3UZX9_9HYPH</name>
<accession>A0A1R3UZX9</accession>